<name>A0A6P9A9D4_THRPL</name>
<dbReference type="AlphaFoldDB" id="A0A6P9A9D4"/>
<dbReference type="CDD" id="cd00130">
    <property type="entry name" value="PAS"/>
    <property type="match status" value="2"/>
</dbReference>
<dbReference type="GeneID" id="117653225"/>
<evidence type="ECO:0000256" key="6">
    <source>
        <dbReference type="ARBA" id="ARBA00023242"/>
    </source>
</evidence>
<evidence type="ECO:0000256" key="3">
    <source>
        <dbReference type="ARBA" id="ARBA00023015"/>
    </source>
</evidence>
<dbReference type="InterPro" id="IPR035965">
    <property type="entry name" value="PAS-like_dom_sf"/>
</dbReference>
<dbReference type="Gene3D" id="3.30.450.20">
    <property type="entry name" value="PAS domain"/>
    <property type="match status" value="2"/>
</dbReference>
<dbReference type="GO" id="GO:0046983">
    <property type="term" value="F:protein dimerization activity"/>
    <property type="evidence" value="ECO:0007669"/>
    <property type="project" value="InterPro"/>
</dbReference>
<dbReference type="PRINTS" id="PR00785">
    <property type="entry name" value="NCTRNSLOCATR"/>
</dbReference>
<dbReference type="SMART" id="SM00091">
    <property type="entry name" value="PAS"/>
    <property type="match status" value="1"/>
</dbReference>
<keyword evidence="10" id="KW-1185">Reference proteome</keyword>
<dbReference type="InterPro" id="IPR000014">
    <property type="entry name" value="PAS"/>
</dbReference>
<feature type="compositionally biased region" description="Basic and acidic residues" evidence="7">
    <location>
        <begin position="760"/>
        <end position="777"/>
    </location>
</feature>
<feature type="region of interest" description="Disordered" evidence="7">
    <location>
        <begin position="445"/>
        <end position="471"/>
    </location>
</feature>
<dbReference type="GO" id="GO:0003700">
    <property type="term" value="F:DNA-binding transcription factor activity"/>
    <property type="evidence" value="ECO:0007669"/>
    <property type="project" value="InterPro"/>
</dbReference>
<gene>
    <name evidence="11" type="primary">LOC117653225</name>
</gene>
<feature type="domain" description="PAS" evidence="8">
    <location>
        <begin position="314"/>
        <end position="363"/>
    </location>
</feature>
<keyword evidence="6" id="KW-0539">Nucleus</keyword>
<protein>
    <submittedName>
        <fullName evidence="11">Neuronal PAS domain-containing protein 1-like isoform X1</fullName>
    </submittedName>
</protein>
<evidence type="ECO:0000256" key="5">
    <source>
        <dbReference type="ARBA" id="ARBA00023163"/>
    </source>
</evidence>
<keyword evidence="5" id="KW-0804">Transcription</keyword>
<dbReference type="CDD" id="cd11391">
    <property type="entry name" value="bHLH_PAS"/>
    <property type="match status" value="1"/>
</dbReference>
<reference evidence="11" key="1">
    <citation type="submission" date="2025-08" db="UniProtKB">
        <authorList>
            <consortium name="RefSeq"/>
        </authorList>
    </citation>
    <scope>IDENTIFICATION</scope>
    <source>
        <tissue evidence="11">Total insect</tissue>
    </source>
</reference>
<evidence type="ECO:0000313" key="10">
    <source>
        <dbReference type="Proteomes" id="UP000515158"/>
    </source>
</evidence>
<dbReference type="InterPro" id="IPR011598">
    <property type="entry name" value="bHLH_dom"/>
</dbReference>
<feature type="compositionally biased region" description="Acidic residues" evidence="7">
    <location>
        <begin position="445"/>
        <end position="458"/>
    </location>
</feature>
<evidence type="ECO:0000256" key="4">
    <source>
        <dbReference type="ARBA" id="ARBA00023125"/>
    </source>
</evidence>
<dbReference type="FunCoup" id="A0A6P9A9D4">
    <property type="interactions" value="11"/>
</dbReference>
<dbReference type="PROSITE" id="PS50888">
    <property type="entry name" value="BHLH"/>
    <property type="match status" value="1"/>
</dbReference>
<dbReference type="Pfam" id="PF00010">
    <property type="entry name" value="HLH"/>
    <property type="match status" value="1"/>
</dbReference>
<dbReference type="PROSITE" id="PS50112">
    <property type="entry name" value="PAS"/>
    <property type="match status" value="2"/>
</dbReference>
<accession>A0A6P9A9D4</accession>
<dbReference type="PANTHER" id="PTHR23042">
    <property type="entry name" value="CIRCADIAN PROTEIN CLOCK/ARNT/BMAL/PAS"/>
    <property type="match status" value="1"/>
</dbReference>
<dbReference type="KEGG" id="tpal:117653225"/>
<dbReference type="Gene3D" id="4.10.280.10">
    <property type="entry name" value="Helix-loop-helix DNA-binding domain"/>
    <property type="match status" value="1"/>
</dbReference>
<feature type="domain" description="BHLH" evidence="9">
    <location>
        <begin position="21"/>
        <end position="74"/>
    </location>
</feature>
<feature type="domain" description="PAS" evidence="8">
    <location>
        <begin position="104"/>
        <end position="157"/>
    </location>
</feature>
<dbReference type="GO" id="GO:0005667">
    <property type="term" value="C:transcription regulator complex"/>
    <property type="evidence" value="ECO:0007669"/>
    <property type="project" value="InterPro"/>
</dbReference>
<dbReference type="GO" id="GO:0045944">
    <property type="term" value="P:positive regulation of transcription by RNA polymerase II"/>
    <property type="evidence" value="ECO:0007669"/>
    <property type="project" value="UniProtKB-ARBA"/>
</dbReference>
<dbReference type="InterPro" id="IPR013767">
    <property type="entry name" value="PAS_fold"/>
</dbReference>
<evidence type="ECO:0000259" key="8">
    <source>
        <dbReference type="PROSITE" id="PS50112"/>
    </source>
</evidence>
<dbReference type="InterPro" id="IPR036638">
    <property type="entry name" value="HLH_DNA-bd_sf"/>
</dbReference>
<keyword evidence="2" id="KW-0677">Repeat</keyword>
<dbReference type="InParanoid" id="A0A6P9A9D4"/>
<evidence type="ECO:0000256" key="2">
    <source>
        <dbReference type="ARBA" id="ARBA00022737"/>
    </source>
</evidence>
<evidence type="ECO:0000256" key="1">
    <source>
        <dbReference type="ARBA" id="ARBA00004123"/>
    </source>
</evidence>
<dbReference type="GO" id="GO:0005737">
    <property type="term" value="C:cytoplasm"/>
    <property type="evidence" value="ECO:0007669"/>
    <property type="project" value="InterPro"/>
</dbReference>
<dbReference type="Pfam" id="PF14598">
    <property type="entry name" value="PAS_11"/>
    <property type="match status" value="1"/>
</dbReference>
<evidence type="ECO:0000259" key="9">
    <source>
        <dbReference type="PROSITE" id="PS50888"/>
    </source>
</evidence>
<dbReference type="GO" id="GO:0005634">
    <property type="term" value="C:nucleus"/>
    <property type="evidence" value="ECO:0007669"/>
    <property type="project" value="UniProtKB-SubCell"/>
</dbReference>
<dbReference type="SUPFAM" id="SSF47459">
    <property type="entry name" value="HLH, helix-loop-helix DNA-binding domain"/>
    <property type="match status" value="1"/>
</dbReference>
<keyword evidence="4" id="KW-0238">DNA-binding</keyword>
<dbReference type="InterPro" id="IPR050933">
    <property type="entry name" value="Circadian_TF"/>
</dbReference>
<dbReference type="OrthoDB" id="7788762at2759"/>
<dbReference type="NCBIfam" id="TIGR00229">
    <property type="entry name" value="sensory_box"/>
    <property type="match status" value="1"/>
</dbReference>
<feature type="region of interest" description="Disordered" evidence="7">
    <location>
        <begin position="173"/>
        <end position="213"/>
    </location>
</feature>
<proteinExistence type="predicted"/>
<evidence type="ECO:0000256" key="7">
    <source>
        <dbReference type="SAM" id="MobiDB-lite"/>
    </source>
</evidence>
<dbReference type="GO" id="GO:0003677">
    <property type="term" value="F:DNA binding"/>
    <property type="evidence" value="ECO:0007669"/>
    <property type="project" value="UniProtKB-KW"/>
</dbReference>
<sequence length="783" mass="85776">MEEPEPDDLDDVVQSQCVSASSRLLRNKAEKQRRDRVAKLVNEMGEKVPLVKQCAKRPDKITILRLSASFLRQHHIFKTLFEASGSLTQPMSRLHIGQECEELVLEHLGAMFFVLDQSGKIVYVHKGVENYLGHQEVDLLGLDFKKLVHEQDHQSIQLCLKPDGEPFRALESIASSEDSSSDDTGTSTSTSADSPVGEAPSSPSSAVATTGGTAGTAMRTYQSRSFRVHVHHKATGREEPQWERVQGTGKLILIDVPGAAGARESSHGHRRRSQDSERTVLFAFAMQLVRNLPCPTTAILPLCNDEYKTRHTMDGCFIESDHRIAFVSGYMQSEVVGSNAFQFMHPKDGLWAKVALEQMFKNNIPTGFSVYRLRGRNGAWIFLRTEGFLEKNPDTHAYDSFVCINKRVTRAEAIRVQNDMRRNLSAIQDVDQEALAKSPKFIELPDDTPADTFADDPEMPPRPPETPQRVGVIKRTCKRAPADEPGPGLVVGGDLKRVRFGAPDAALAGPSRAALPALPVPPELGLVPLQPQRAQHPAQRVAPMLAPVPVPVLVPTPGMVVRQSPVGVGLPSAANPPGEPLVSDPLVGDPLVSDPNLLGDFSMGSMGDALGPLCSVLDLPGDLVGADGELADAGFAASSPSSSSQAIYQVHDMVYQLPKEGWGRPESIQGQAEPTLNLEDNLALYPTLEAPLSDRFPAQGVIGMSVQPLQPLNPLNSLKRTQQHMANVLENQNEEVLALQQDMSHLPNRERSNLNNKLSQFEEERSRHKKQLEDLSRQTELFS</sequence>
<dbReference type="Proteomes" id="UP000515158">
    <property type="component" value="Unplaced"/>
</dbReference>
<dbReference type="RefSeq" id="XP_034254637.1">
    <property type="nucleotide sequence ID" value="XM_034398746.1"/>
</dbReference>
<dbReference type="Pfam" id="PF00989">
    <property type="entry name" value="PAS"/>
    <property type="match status" value="1"/>
</dbReference>
<evidence type="ECO:0000313" key="11">
    <source>
        <dbReference type="RefSeq" id="XP_034254637.1"/>
    </source>
</evidence>
<keyword evidence="3" id="KW-0805">Transcription regulation</keyword>
<organism evidence="11">
    <name type="scientific">Thrips palmi</name>
    <name type="common">Melon thrips</name>
    <dbReference type="NCBI Taxonomy" id="161013"/>
    <lineage>
        <taxon>Eukaryota</taxon>
        <taxon>Metazoa</taxon>
        <taxon>Ecdysozoa</taxon>
        <taxon>Arthropoda</taxon>
        <taxon>Hexapoda</taxon>
        <taxon>Insecta</taxon>
        <taxon>Pterygota</taxon>
        <taxon>Neoptera</taxon>
        <taxon>Paraneoptera</taxon>
        <taxon>Thysanoptera</taxon>
        <taxon>Terebrantia</taxon>
        <taxon>Thripoidea</taxon>
        <taxon>Thripidae</taxon>
        <taxon>Thrips</taxon>
    </lineage>
</organism>
<dbReference type="InterPro" id="IPR001067">
    <property type="entry name" value="Nuc_translocat"/>
</dbReference>
<dbReference type="SUPFAM" id="SSF55785">
    <property type="entry name" value="PYP-like sensor domain (PAS domain)"/>
    <property type="match status" value="2"/>
</dbReference>
<feature type="region of interest" description="Disordered" evidence="7">
    <location>
        <begin position="745"/>
        <end position="783"/>
    </location>
</feature>
<comment type="subcellular location">
    <subcellularLocation>
        <location evidence="1">Nucleus</location>
    </subcellularLocation>
</comment>